<dbReference type="InterPro" id="IPR007560">
    <property type="entry name" value="Restrct_endonuc_IV_Mrr"/>
</dbReference>
<evidence type="ECO:0000313" key="5">
    <source>
        <dbReference type="Proteomes" id="UP000198725"/>
    </source>
</evidence>
<dbReference type="PANTHER" id="PTHR30015:SF7">
    <property type="entry name" value="TYPE IV METHYL-DIRECTED RESTRICTION ENZYME ECOKMRR"/>
    <property type="match status" value="1"/>
</dbReference>
<proteinExistence type="predicted"/>
<evidence type="ECO:0000259" key="3">
    <source>
        <dbReference type="Pfam" id="PF14338"/>
    </source>
</evidence>
<dbReference type="SUPFAM" id="SSF52980">
    <property type="entry name" value="Restriction endonuclease-like"/>
    <property type="match status" value="1"/>
</dbReference>
<dbReference type="InterPro" id="IPR052906">
    <property type="entry name" value="Type_IV_Methyl-Rstrct_Enzyme"/>
</dbReference>
<protein>
    <submittedName>
        <fullName evidence="4">Restriction system protein</fullName>
    </submittedName>
</protein>
<dbReference type="RefSeq" id="WP_092704303.1">
    <property type="nucleotide sequence ID" value="NZ_FOSR01000011.1"/>
</dbReference>
<evidence type="ECO:0000256" key="1">
    <source>
        <dbReference type="SAM" id="MobiDB-lite"/>
    </source>
</evidence>
<feature type="compositionally biased region" description="Polar residues" evidence="1">
    <location>
        <begin position="118"/>
        <end position="130"/>
    </location>
</feature>
<dbReference type="GO" id="GO:0009307">
    <property type="term" value="P:DNA restriction-modification system"/>
    <property type="evidence" value="ECO:0007669"/>
    <property type="project" value="InterPro"/>
</dbReference>
<dbReference type="Pfam" id="PF14338">
    <property type="entry name" value="Mrr_N"/>
    <property type="match status" value="1"/>
</dbReference>
<dbReference type="InterPro" id="IPR011856">
    <property type="entry name" value="tRNA_endonuc-like_dom_sf"/>
</dbReference>
<evidence type="ECO:0000313" key="4">
    <source>
        <dbReference type="EMBL" id="SFL00065.1"/>
    </source>
</evidence>
<dbReference type="EMBL" id="FOSR01000011">
    <property type="protein sequence ID" value="SFL00065.1"/>
    <property type="molecule type" value="Genomic_DNA"/>
</dbReference>
<accession>A0A1I4E2S4</accession>
<feature type="region of interest" description="Disordered" evidence="1">
    <location>
        <begin position="113"/>
        <end position="136"/>
    </location>
</feature>
<dbReference type="InterPro" id="IPR011335">
    <property type="entry name" value="Restrct_endonuc-II-like"/>
</dbReference>
<dbReference type="Proteomes" id="UP000198725">
    <property type="component" value="Unassembled WGS sequence"/>
</dbReference>
<feature type="domain" description="Restriction system protein Mrr-like N-terminal" evidence="3">
    <location>
        <begin position="6"/>
        <end position="91"/>
    </location>
</feature>
<keyword evidence="5" id="KW-1185">Reference proteome</keyword>
<organism evidence="4 5">
    <name type="scientific">Rhodanobacter glycinis</name>
    <dbReference type="NCBI Taxonomy" id="582702"/>
    <lineage>
        <taxon>Bacteria</taxon>
        <taxon>Pseudomonadati</taxon>
        <taxon>Pseudomonadota</taxon>
        <taxon>Gammaproteobacteria</taxon>
        <taxon>Lysobacterales</taxon>
        <taxon>Rhodanobacteraceae</taxon>
        <taxon>Rhodanobacter</taxon>
    </lineage>
</organism>
<dbReference type="Pfam" id="PF04471">
    <property type="entry name" value="Mrr_cat"/>
    <property type="match status" value="1"/>
</dbReference>
<dbReference type="AlphaFoldDB" id="A0A1I4E2S4"/>
<feature type="domain" description="Restriction endonuclease type IV Mrr" evidence="2">
    <location>
        <begin position="160"/>
        <end position="279"/>
    </location>
</feature>
<name>A0A1I4E2S4_9GAMM</name>
<dbReference type="InterPro" id="IPR025745">
    <property type="entry name" value="Mrr-like_N_dom"/>
</dbReference>
<gene>
    <name evidence="4" type="ORF">SAMN05192579_1112</name>
</gene>
<dbReference type="PANTHER" id="PTHR30015">
    <property type="entry name" value="MRR RESTRICTION SYSTEM PROTEIN"/>
    <property type="match status" value="1"/>
</dbReference>
<sequence length="306" mass="34308">MAVPKYDWWYLPLLRLLSDDQAWRMSDVYDALAKEAGLTDADLGEMLPSGTDHTYRNRIAWARTFLKKAGLVQSPKWGMVSITERGRSVLQENPATLNDAWLMRYPEFAEWARPSKPASPQSSIDSQPSATDDETPREALERMYGQLQRDLADELLERVKQVSPEYFERIVVDLMLAMGYGGSRAEAGHTVGRSGDGGIDGIIDEDQLGLDKIYLQAKRWKDNVGRPLVQAFSGSLEGERATKGVFITTSAFTAEAHDYVGKISKKIVLIDGRKLAELMIRHNVGVSQEATYIVKRIDSDYFDPDA</sequence>
<dbReference type="GO" id="GO:0003677">
    <property type="term" value="F:DNA binding"/>
    <property type="evidence" value="ECO:0007669"/>
    <property type="project" value="InterPro"/>
</dbReference>
<dbReference type="GO" id="GO:0015666">
    <property type="term" value="F:restriction endodeoxyribonuclease activity"/>
    <property type="evidence" value="ECO:0007669"/>
    <property type="project" value="TreeGrafter"/>
</dbReference>
<reference evidence="5" key="1">
    <citation type="submission" date="2016-10" db="EMBL/GenBank/DDBJ databases">
        <authorList>
            <person name="Varghese N."/>
            <person name="Submissions S."/>
        </authorList>
    </citation>
    <scope>NUCLEOTIDE SEQUENCE [LARGE SCALE GENOMIC DNA]</scope>
    <source>
        <strain evidence="5">MO64</strain>
    </source>
</reference>
<evidence type="ECO:0000259" key="2">
    <source>
        <dbReference type="Pfam" id="PF04471"/>
    </source>
</evidence>
<dbReference type="Gene3D" id="3.40.1350.10">
    <property type="match status" value="1"/>
</dbReference>